<dbReference type="FunFam" id="1.20.1070.10:FF:000038">
    <property type="entry name" value="Muscarinic acetylcholine receptor"/>
    <property type="match status" value="1"/>
</dbReference>
<dbReference type="GO" id="GO:0007187">
    <property type="term" value="P:G protein-coupled receptor signaling pathway, coupled to cyclic nucleotide second messenger"/>
    <property type="evidence" value="ECO:0007669"/>
    <property type="project" value="TreeGrafter"/>
</dbReference>
<protein>
    <recommendedName>
        <fullName evidence="13">Muscarinic acetylcholine receptor</fullName>
    </recommendedName>
</protein>
<evidence type="ECO:0000256" key="6">
    <source>
        <dbReference type="ARBA" id="ARBA00023040"/>
    </source>
</evidence>
<keyword evidence="8" id="KW-1015">Disulfide bond</keyword>
<gene>
    <name evidence="16" type="primary">CHRM4</name>
    <name evidence="16" type="synonym">LOC115167529</name>
</gene>
<dbReference type="GO" id="GO:0030425">
    <property type="term" value="C:dendrite"/>
    <property type="evidence" value="ECO:0007669"/>
    <property type="project" value="TreeGrafter"/>
</dbReference>
<feature type="region of interest" description="Disordered" evidence="14">
    <location>
        <begin position="255"/>
        <end position="340"/>
    </location>
</feature>
<feature type="transmembrane region" description="Helical" evidence="13">
    <location>
        <begin position="177"/>
        <end position="202"/>
    </location>
</feature>
<evidence type="ECO:0000256" key="2">
    <source>
        <dbReference type="ARBA" id="ARBA00022553"/>
    </source>
</evidence>
<evidence type="ECO:0000313" key="16">
    <source>
        <dbReference type="Ensembl" id="ENSSTUP00000022297.1"/>
    </source>
</evidence>
<dbReference type="InterPro" id="IPR017452">
    <property type="entry name" value="GPCR_Rhodpsn_7TM"/>
</dbReference>
<keyword evidence="11 13" id="KW-0628">Postsynaptic cell membrane</keyword>
<dbReference type="InterPro" id="IPR000276">
    <property type="entry name" value="GPCR_Rhodpsn"/>
</dbReference>
<dbReference type="GO" id="GO:0007197">
    <property type="term" value="P:adenylate cyclase-inhibiting G protein-coupled acetylcholine receptor signaling pathway"/>
    <property type="evidence" value="ECO:0007669"/>
    <property type="project" value="TreeGrafter"/>
</dbReference>
<dbReference type="PANTHER" id="PTHR24247:SF180">
    <property type="entry name" value="MUSCARINIC ACETYLCHOLINE RECEPTOR M4"/>
    <property type="match status" value="1"/>
</dbReference>
<keyword evidence="10 12" id="KW-0807">Transducer</keyword>
<dbReference type="GO" id="GO:0016907">
    <property type="term" value="F:G protein-coupled acetylcholine receptor activity"/>
    <property type="evidence" value="ECO:0007669"/>
    <property type="project" value="UniProtKB-UniRule"/>
</dbReference>
<dbReference type="Ensembl" id="ENSSTUT00000023411.1">
    <property type="protein sequence ID" value="ENSSTUP00000022297.1"/>
    <property type="gene ID" value="ENSSTUG00000009805.1"/>
</dbReference>
<keyword evidence="17" id="KW-1185">Reference proteome</keyword>
<keyword evidence="4 13" id="KW-1133">Transmembrane helix</keyword>
<evidence type="ECO:0000313" key="17">
    <source>
        <dbReference type="Proteomes" id="UP000472277"/>
    </source>
</evidence>
<feature type="transmembrane region" description="Helical" evidence="13">
    <location>
        <begin position="404"/>
        <end position="422"/>
    </location>
</feature>
<feature type="transmembrane region" description="Helical" evidence="13">
    <location>
        <begin position="60"/>
        <end position="85"/>
    </location>
</feature>
<evidence type="ECO:0000256" key="7">
    <source>
        <dbReference type="ARBA" id="ARBA00023136"/>
    </source>
</evidence>
<keyword evidence="5 13" id="KW-0770">Synapse</keyword>
<evidence type="ECO:0000256" key="11">
    <source>
        <dbReference type="ARBA" id="ARBA00023257"/>
    </source>
</evidence>
<evidence type="ECO:0000256" key="5">
    <source>
        <dbReference type="ARBA" id="ARBA00023018"/>
    </source>
</evidence>
<comment type="function">
    <text evidence="13">The muscarinic acetylcholine receptor mediates various cellular responses, including inhibition of adenylate cyclase, breakdown of phosphoinositides and modulation of potassium channels through the action of G proteins.</text>
</comment>
<keyword evidence="1 13" id="KW-1003">Cell membrane</keyword>
<dbReference type="GO" id="GO:0045211">
    <property type="term" value="C:postsynaptic membrane"/>
    <property type="evidence" value="ECO:0007669"/>
    <property type="project" value="UniProtKB-SubCell"/>
</dbReference>
<evidence type="ECO:0000256" key="13">
    <source>
        <dbReference type="RuleBase" id="RU361191"/>
    </source>
</evidence>
<dbReference type="Pfam" id="PF00001">
    <property type="entry name" value="7tm_1"/>
    <property type="match status" value="1"/>
</dbReference>
<dbReference type="PROSITE" id="PS50262">
    <property type="entry name" value="G_PROTEIN_RECEP_F1_2"/>
    <property type="match status" value="1"/>
</dbReference>
<keyword evidence="6 12" id="KW-0297">G-protein coupled receptor</keyword>
<feature type="compositionally biased region" description="Polar residues" evidence="14">
    <location>
        <begin position="279"/>
        <end position="298"/>
    </location>
</feature>
<keyword evidence="9 12" id="KW-0675">Receptor</keyword>
<dbReference type="GeneTree" id="ENSGT00940000160394"/>
<evidence type="ECO:0000256" key="3">
    <source>
        <dbReference type="ARBA" id="ARBA00022692"/>
    </source>
</evidence>
<comment type="similarity">
    <text evidence="13">Belongs to the G-protein coupled receptor 1 family. Muscarinic acetylcholine receptor subfamily.</text>
</comment>
<dbReference type="SMART" id="SM01381">
    <property type="entry name" value="7TM_GPCR_Srsx"/>
    <property type="match status" value="1"/>
</dbReference>
<feature type="transmembrane region" description="Helical" evidence="13">
    <location>
        <begin position="222"/>
        <end position="246"/>
    </location>
</feature>
<dbReference type="SUPFAM" id="SSF81321">
    <property type="entry name" value="Family A G protein-coupled receptor-like"/>
    <property type="match status" value="1"/>
</dbReference>
<organism evidence="16 17">
    <name type="scientific">Salmo trutta</name>
    <name type="common">Brown trout</name>
    <dbReference type="NCBI Taxonomy" id="8032"/>
    <lineage>
        <taxon>Eukaryota</taxon>
        <taxon>Metazoa</taxon>
        <taxon>Chordata</taxon>
        <taxon>Craniata</taxon>
        <taxon>Vertebrata</taxon>
        <taxon>Euteleostomi</taxon>
        <taxon>Actinopterygii</taxon>
        <taxon>Neopterygii</taxon>
        <taxon>Teleostei</taxon>
        <taxon>Protacanthopterygii</taxon>
        <taxon>Salmoniformes</taxon>
        <taxon>Salmonidae</taxon>
        <taxon>Salmoninae</taxon>
        <taxon>Salmo</taxon>
    </lineage>
</organism>
<comment type="caution">
    <text evidence="13">Lacks conserved residue(s) required for the propagation of feature annotation.</text>
</comment>
<evidence type="ECO:0000256" key="4">
    <source>
        <dbReference type="ARBA" id="ARBA00022989"/>
    </source>
</evidence>
<dbReference type="AlphaFoldDB" id="A0A673XMZ0"/>
<reference evidence="16" key="1">
    <citation type="submission" date="2025-08" db="UniProtKB">
        <authorList>
            <consortium name="Ensembl"/>
        </authorList>
    </citation>
    <scope>IDENTIFICATION</scope>
</reference>
<dbReference type="PANTHER" id="PTHR24247">
    <property type="entry name" value="5-HYDROXYTRYPTAMINE RECEPTOR"/>
    <property type="match status" value="1"/>
</dbReference>
<accession>A0A673XMZ0</accession>
<reference evidence="16" key="2">
    <citation type="submission" date="2025-09" db="UniProtKB">
        <authorList>
            <consortium name="Ensembl"/>
        </authorList>
    </citation>
    <scope>IDENTIFICATION</scope>
</reference>
<feature type="transmembrane region" description="Helical" evidence="13">
    <location>
        <begin position="135"/>
        <end position="156"/>
    </location>
</feature>
<dbReference type="Proteomes" id="UP000472277">
    <property type="component" value="Chromosome 29"/>
</dbReference>
<evidence type="ECO:0000256" key="14">
    <source>
        <dbReference type="SAM" id="MobiDB-lite"/>
    </source>
</evidence>
<feature type="transmembrane region" description="Helical" evidence="13">
    <location>
        <begin position="97"/>
        <end position="123"/>
    </location>
</feature>
<keyword evidence="7 13" id="KW-0472">Membrane</keyword>
<dbReference type="PRINTS" id="PR00237">
    <property type="entry name" value="GPCRRHODOPSN"/>
</dbReference>
<dbReference type="PROSITE" id="PS00237">
    <property type="entry name" value="G_PROTEIN_RECEP_F1_1"/>
    <property type="match status" value="1"/>
</dbReference>
<proteinExistence type="inferred from homology"/>
<evidence type="ECO:0000259" key="15">
    <source>
        <dbReference type="PROSITE" id="PS50262"/>
    </source>
</evidence>
<evidence type="ECO:0000256" key="10">
    <source>
        <dbReference type="ARBA" id="ARBA00023224"/>
    </source>
</evidence>
<dbReference type="PRINTS" id="PR00243">
    <property type="entry name" value="MUSCARINICR"/>
</dbReference>
<evidence type="ECO:0000256" key="1">
    <source>
        <dbReference type="ARBA" id="ARBA00022475"/>
    </source>
</evidence>
<comment type="subcellular location">
    <subcellularLocation>
        <location evidence="13">Cell membrane</location>
        <topology evidence="13">Multi-pass membrane protein</topology>
    </subcellularLocation>
    <subcellularLocation>
        <location evidence="13">Postsynaptic cell membrane</location>
        <topology evidence="13">Multi-pass membrane protein</topology>
    </subcellularLocation>
</comment>
<dbReference type="InterPro" id="IPR000995">
    <property type="entry name" value="Musac_Ach_rcpt"/>
</dbReference>
<dbReference type="FunFam" id="1.20.1070.10:FF:000041">
    <property type="entry name" value="Muscarinic acetylcholine receptor"/>
    <property type="match status" value="1"/>
</dbReference>
<feature type="domain" description="G-protein coupled receptors family 1 profile" evidence="15">
    <location>
        <begin position="77"/>
        <end position="459"/>
    </location>
</feature>
<evidence type="ECO:0000256" key="12">
    <source>
        <dbReference type="RuleBase" id="RU000688"/>
    </source>
</evidence>
<dbReference type="Gene3D" id="1.20.1070.10">
    <property type="entry name" value="Rhodopsin 7-helix transmembrane proteins"/>
    <property type="match status" value="2"/>
</dbReference>
<sequence>INVTSQAWLVYFHPLFFISSLSNISSDVFSANLSCNDSGTNETCVAGEEVVGSPYKAVEMVFIALVTGSLSFVTVTGNILVMLSIKVNRHLQTVNNYFLFSLACADLIIGAFSMNLYTVYIIVGYWPLGPVACDLWLALDYVVSNASVMNLLIISFDRYFCVTKPLSYPARRTTKMAGLMIAGAWILSFILWAPAILFWQFIVGERTVPPGECYIQFLSNPAVTFGTAIAAFYLPVVIMMVLYIHISLASRSRVSKQKPDAEKKKKGLKIPNPLKSHILNRQNNNNQSPKPNLESCNTGEAVKNGKIEESVVSTKADTSVNREEKESSNDSTPAPAPAPAPIKIVTKQAGDECITAIEIQPPIQGSEGRSIPVNRPRKVARKFASIARSQVKRKRQMAAREKKVTKTIFAILLAFILTWTPYNVMVLISTFCHSCVPDTVWAIGYWLCYVNSTINPACYALCNATFKKTFKNLLMCQYKNIGTR</sequence>
<dbReference type="GO" id="GO:0004993">
    <property type="term" value="F:G protein-coupled serotonin receptor activity"/>
    <property type="evidence" value="ECO:0007669"/>
    <property type="project" value="TreeGrafter"/>
</dbReference>
<keyword evidence="2" id="KW-0597">Phosphoprotein</keyword>
<name>A0A673XMZ0_SALTR</name>
<keyword evidence="3 12" id="KW-0812">Transmembrane</keyword>
<evidence type="ECO:0000256" key="9">
    <source>
        <dbReference type="ARBA" id="ARBA00023170"/>
    </source>
</evidence>
<evidence type="ECO:0000256" key="8">
    <source>
        <dbReference type="ARBA" id="ARBA00023157"/>
    </source>
</evidence>